<sequence length="61" mass="7303">MLWKSVGLGITQKAVLFYSHRHPWCKKLKDWFDEKTLSSYWMRNTTCTKPTSETQKVHSQE</sequence>
<dbReference type="Proteomes" id="UP000828390">
    <property type="component" value="Unassembled WGS sequence"/>
</dbReference>
<comment type="caution">
    <text evidence="1">The sequence shown here is derived from an EMBL/GenBank/DDBJ whole genome shotgun (WGS) entry which is preliminary data.</text>
</comment>
<reference evidence="1" key="1">
    <citation type="journal article" date="2019" name="bioRxiv">
        <title>The Genome of the Zebra Mussel, Dreissena polymorpha: A Resource for Invasive Species Research.</title>
        <authorList>
            <person name="McCartney M.A."/>
            <person name="Auch B."/>
            <person name="Kono T."/>
            <person name="Mallez S."/>
            <person name="Zhang Y."/>
            <person name="Obille A."/>
            <person name="Becker A."/>
            <person name="Abrahante J.E."/>
            <person name="Garbe J."/>
            <person name="Badalamenti J.P."/>
            <person name="Herman A."/>
            <person name="Mangelson H."/>
            <person name="Liachko I."/>
            <person name="Sullivan S."/>
            <person name="Sone E.D."/>
            <person name="Koren S."/>
            <person name="Silverstein K.A.T."/>
            <person name="Beckman K.B."/>
            <person name="Gohl D.M."/>
        </authorList>
    </citation>
    <scope>NUCLEOTIDE SEQUENCE</scope>
    <source>
        <strain evidence="1">Duluth1</strain>
        <tissue evidence="1">Whole animal</tissue>
    </source>
</reference>
<dbReference type="AlphaFoldDB" id="A0A9D4GUC8"/>
<keyword evidence="2" id="KW-1185">Reference proteome</keyword>
<evidence type="ECO:0000313" key="2">
    <source>
        <dbReference type="Proteomes" id="UP000828390"/>
    </source>
</evidence>
<name>A0A9D4GUC8_DREPO</name>
<reference evidence="1" key="2">
    <citation type="submission" date="2020-11" db="EMBL/GenBank/DDBJ databases">
        <authorList>
            <person name="McCartney M.A."/>
            <person name="Auch B."/>
            <person name="Kono T."/>
            <person name="Mallez S."/>
            <person name="Becker A."/>
            <person name="Gohl D.M."/>
            <person name="Silverstein K.A.T."/>
            <person name="Koren S."/>
            <person name="Bechman K.B."/>
            <person name="Herman A."/>
            <person name="Abrahante J.E."/>
            <person name="Garbe J."/>
        </authorList>
    </citation>
    <scope>NUCLEOTIDE SEQUENCE</scope>
    <source>
        <strain evidence="1">Duluth1</strain>
        <tissue evidence="1">Whole animal</tissue>
    </source>
</reference>
<organism evidence="1 2">
    <name type="scientific">Dreissena polymorpha</name>
    <name type="common">Zebra mussel</name>
    <name type="synonym">Mytilus polymorpha</name>
    <dbReference type="NCBI Taxonomy" id="45954"/>
    <lineage>
        <taxon>Eukaryota</taxon>
        <taxon>Metazoa</taxon>
        <taxon>Spiralia</taxon>
        <taxon>Lophotrochozoa</taxon>
        <taxon>Mollusca</taxon>
        <taxon>Bivalvia</taxon>
        <taxon>Autobranchia</taxon>
        <taxon>Heteroconchia</taxon>
        <taxon>Euheterodonta</taxon>
        <taxon>Imparidentia</taxon>
        <taxon>Neoheterodontei</taxon>
        <taxon>Myida</taxon>
        <taxon>Dreissenoidea</taxon>
        <taxon>Dreissenidae</taxon>
        <taxon>Dreissena</taxon>
    </lineage>
</organism>
<protein>
    <submittedName>
        <fullName evidence="1">Uncharacterized protein</fullName>
    </submittedName>
</protein>
<evidence type="ECO:0000313" key="1">
    <source>
        <dbReference type="EMBL" id="KAH3821715.1"/>
    </source>
</evidence>
<gene>
    <name evidence="1" type="ORF">DPMN_123482</name>
</gene>
<accession>A0A9D4GUC8</accession>
<dbReference type="EMBL" id="JAIWYP010000005">
    <property type="protein sequence ID" value="KAH3821715.1"/>
    <property type="molecule type" value="Genomic_DNA"/>
</dbReference>
<proteinExistence type="predicted"/>